<dbReference type="GO" id="GO:0008168">
    <property type="term" value="F:methyltransferase activity"/>
    <property type="evidence" value="ECO:0007669"/>
    <property type="project" value="UniProtKB-KW"/>
</dbReference>
<evidence type="ECO:0000259" key="2">
    <source>
        <dbReference type="Pfam" id="PF13649"/>
    </source>
</evidence>
<dbReference type="Proteomes" id="UP000832011">
    <property type="component" value="Chromosome"/>
</dbReference>
<proteinExistence type="predicted"/>
<dbReference type="GO" id="GO:0032259">
    <property type="term" value="P:methylation"/>
    <property type="evidence" value="ECO:0007669"/>
    <property type="project" value="UniProtKB-KW"/>
</dbReference>
<evidence type="ECO:0000313" key="3">
    <source>
        <dbReference type="EMBL" id="UOO91087.1"/>
    </source>
</evidence>
<dbReference type="Pfam" id="PF10119">
    <property type="entry name" value="MethyTransf_Reg"/>
    <property type="match status" value="1"/>
</dbReference>
<accession>A0ABY4E5P7</accession>
<dbReference type="Gene3D" id="3.40.50.150">
    <property type="entry name" value="Vaccinia Virus protein VP39"/>
    <property type="match status" value="1"/>
</dbReference>
<reference evidence="3 4" key="1">
    <citation type="journal article" date="2022" name="Res Sq">
        <title>Evolution of multicellular longitudinally dividing oral cavity symbionts (Neisseriaceae).</title>
        <authorList>
            <person name="Nyongesa S."/>
            <person name="Weber P."/>
            <person name="Bernet E."/>
            <person name="Pullido F."/>
            <person name="Nieckarz M."/>
            <person name="Delaby M."/>
            <person name="Nieves C."/>
            <person name="Viehboeck T."/>
            <person name="Krause N."/>
            <person name="Rivera-Millot A."/>
            <person name="Nakamura A."/>
            <person name="Vischer N."/>
            <person name="VanNieuwenhze M."/>
            <person name="Brun Y."/>
            <person name="Cava F."/>
            <person name="Bulgheresi S."/>
            <person name="Veyrier F."/>
        </authorList>
    </citation>
    <scope>NUCLEOTIDE SEQUENCE [LARGE SCALE GENOMIC DNA]</scope>
    <source>
        <strain evidence="3 4">SN4</strain>
    </source>
</reference>
<dbReference type="InterPro" id="IPR041698">
    <property type="entry name" value="Methyltransf_25"/>
</dbReference>
<evidence type="ECO:0000313" key="4">
    <source>
        <dbReference type="Proteomes" id="UP000832011"/>
    </source>
</evidence>
<dbReference type="RefSeq" id="WP_058305144.1">
    <property type="nucleotide sequence ID" value="NZ_CABKVG010000006.1"/>
</dbReference>
<protein>
    <submittedName>
        <fullName evidence="3">Class I SAM-dependent methyltransferase</fullName>
    </submittedName>
</protein>
<feature type="domain" description="Methyltransferase" evidence="2">
    <location>
        <begin position="49"/>
        <end position="144"/>
    </location>
</feature>
<name>A0ABY4E5P7_9NEIS</name>
<dbReference type="Pfam" id="PF13649">
    <property type="entry name" value="Methyltransf_25"/>
    <property type="match status" value="1"/>
</dbReference>
<dbReference type="EMBL" id="CP091511">
    <property type="protein sequence ID" value="UOO91087.1"/>
    <property type="molecule type" value="Genomic_DNA"/>
</dbReference>
<dbReference type="InterPro" id="IPR018773">
    <property type="entry name" value="MeTrfase_reg_dom_prd"/>
</dbReference>
<dbReference type="CDD" id="cd02440">
    <property type="entry name" value="AdoMet_MTases"/>
    <property type="match status" value="1"/>
</dbReference>
<organism evidence="3 4">
    <name type="scientific">Vitreoscilla massiliensis</name>
    <dbReference type="NCBI Taxonomy" id="1689272"/>
    <lineage>
        <taxon>Bacteria</taxon>
        <taxon>Pseudomonadati</taxon>
        <taxon>Pseudomonadota</taxon>
        <taxon>Betaproteobacteria</taxon>
        <taxon>Neisseriales</taxon>
        <taxon>Neisseriaceae</taxon>
        <taxon>Vitreoscilla</taxon>
    </lineage>
</organism>
<dbReference type="SUPFAM" id="SSF53335">
    <property type="entry name" value="S-adenosyl-L-methionine-dependent methyltransferases"/>
    <property type="match status" value="1"/>
</dbReference>
<keyword evidence="3" id="KW-0489">Methyltransferase</keyword>
<keyword evidence="3" id="KW-0808">Transferase</keyword>
<keyword evidence="4" id="KW-1185">Reference proteome</keyword>
<sequence length="513" mass="57790">MIDWSDGYHTEALYTYGYYKELSPSLQKLAVLLAGYEPLPSSDDDVHMELGFGQGISINIHAASQAGRYIGNDFNPSHVAHAQWLAQAAHTHIELSDDSFAQMDARTDLPMCNSISLHGIWSWINDENRQHIINIIQKHLKPGGIVYNSYNSISGHAGFLPWRHMMWQHFQQQTGTALERIGHTIEHFSAMFEKNPTLLANNPVLKSTWERIQAADRHYLLHEYFNANWDCFSLSQVNEQMQSAKLQFVGTTASNAYINHLAMDENRLAQVQAQPNVLAAESWRDALLGNTFRQDLYIKGGEALSQPGILRRLQQVHFVCSVEASNFGNFLFSTQDSRHFNADLFDPVKALLVADNYAPKSFAQIQAAVDSKYSWQHILQLLLLKIHVGQLQPCVAAASDQTRQQCHDLNLALLGKMDDKVSGVYVASPVTGMALTLEFIYAWALRTWLLKPAASLDDIAENIWQGLQTHNQVLIDENGNKLVSREEHMQLIHSKLAQAQSLRALWQALGLLP</sequence>
<gene>
    <name evidence="3" type="ORF">LVJ82_09010</name>
</gene>
<evidence type="ECO:0000259" key="1">
    <source>
        <dbReference type="Pfam" id="PF10119"/>
    </source>
</evidence>
<dbReference type="InterPro" id="IPR029063">
    <property type="entry name" value="SAM-dependent_MTases_sf"/>
</dbReference>
<feature type="domain" description="Methyltransferase regulatory" evidence="1">
    <location>
        <begin position="216"/>
        <end position="299"/>
    </location>
</feature>